<evidence type="ECO:0000313" key="2">
    <source>
        <dbReference type="EMBL" id="KYN36268.1"/>
    </source>
</evidence>
<dbReference type="Proteomes" id="UP000078541">
    <property type="component" value="Unassembled WGS sequence"/>
</dbReference>
<keyword evidence="3" id="KW-1185">Reference proteome</keyword>
<protein>
    <submittedName>
        <fullName evidence="2">Uncharacterized protein</fullName>
    </submittedName>
</protein>
<gene>
    <name evidence="2" type="ORF">ALC56_09228</name>
</gene>
<evidence type="ECO:0000313" key="3">
    <source>
        <dbReference type="Proteomes" id="UP000078541"/>
    </source>
</evidence>
<dbReference type="AlphaFoldDB" id="A0A195F748"/>
<proteinExistence type="predicted"/>
<sequence>RLRANDVDEMLLSGEHVTRPRRIEINAFASRIPALIPFPPIIFPFPTVPPDALSRHLTSRIALHSHDGSPQSQELPSLSELEKSSSSYDRPETVGARKAVTHRRAERSEGTSSFPQAQGHSFILTEFERGYEDGAMAIGDAPSACG</sequence>
<feature type="compositionally biased region" description="Polar residues" evidence="1">
    <location>
        <begin position="110"/>
        <end position="119"/>
    </location>
</feature>
<name>A0A195F748_9HYME</name>
<evidence type="ECO:0000256" key="1">
    <source>
        <dbReference type="SAM" id="MobiDB-lite"/>
    </source>
</evidence>
<organism evidence="2 3">
    <name type="scientific">Trachymyrmex septentrionalis</name>
    <dbReference type="NCBI Taxonomy" id="34720"/>
    <lineage>
        <taxon>Eukaryota</taxon>
        <taxon>Metazoa</taxon>
        <taxon>Ecdysozoa</taxon>
        <taxon>Arthropoda</taxon>
        <taxon>Hexapoda</taxon>
        <taxon>Insecta</taxon>
        <taxon>Pterygota</taxon>
        <taxon>Neoptera</taxon>
        <taxon>Endopterygota</taxon>
        <taxon>Hymenoptera</taxon>
        <taxon>Apocrita</taxon>
        <taxon>Aculeata</taxon>
        <taxon>Formicoidea</taxon>
        <taxon>Formicidae</taxon>
        <taxon>Myrmicinae</taxon>
        <taxon>Trachymyrmex</taxon>
    </lineage>
</organism>
<dbReference type="EMBL" id="KQ981744">
    <property type="protein sequence ID" value="KYN36268.1"/>
    <property type="molecule type" value="Genomic_DNA"/>
</dbReference>
<feature type="region of interest" description="Disordered" evidence="1">
    <location>
        <begin position="62"/>
        <end position="119"/>
    </location>
</feature>
<feature type="compositionally biased region" description="Low complexity" evidence="1">
    <location>
        <begin position="69"/>
        <end position="87"/>
    </location>
</feature>
<accession>A0A195F748</accession>
<reference evidence="2 3" key="1">
    <citation type="submission" date="2016-03" db="EMBL/GenBank/DDBJ databases">
        <title>Trachymyrmex septentrionalis WGS genome.</title>
        <authorList>
            <person name="Nygaard S."/>
            <person name="Hu H."/>
            <person name="Boomsma J."/>
            <person name="Zhang G."/>
        </authorList>
    </citation>
    <scope>NUCLEOTIDE SEQUENCE [LARGE SCALE GENOMIC DNA]</scope>
    <source>
        <strain evidence="2">Tsep2-gDNA-1</strain>
        <tissue evidence="2">Whole body</tissue>
    </source>
</reference>
<feature type="non-terminal residue" evidence="2">
    <location>
        <position position="1"/>
    </location>
</feature>